<dbReference type="PANTHER" id="PTHR12854:SF7">
    <property type="entry name" value="ATAXIN-2 HOMOLOG"/>
    <property type="match status" value="1"/>
</dbReference>
<feature type="compositionally biased region" description="Basic and acidic residues" evidence="1">
    <location>
        <begin position="529"/>
        <end position="551"/>
    </location>
</feature>
<feature type="region of interest" description="Disordered" evidence="1">
    <location>
        <begin position="986"/>
        <end position="1103"/>
    </location>
</feature>
<feature type="compositionally biased region" description="Polar residues" evidence="1">
    <location>
        <begin position="31"/>
        <end position="40"/>
    </location>
</feature>
<feature type="compositionally biased region" description="Polar residues" evidence="1">
    <location>
        <begin position="420"/>
        <end position="435"/>
    </location>
</feature>
<dbReference type="GO" id="GO:0010494">
    <property type="term" value="C:cytoplasmic stress granule"/>
    <property type="evidence" value="ECO:0007669"/>
    <property type="project" value="TreeGrafter"/>
</dbReference>
<keyword evidence="4" id="KW-1185">Reference proteome</keyword>
<evidence type="ECO:0000259" key="2">
    <source>
        <dbReference type="SMART" id="SM01272"/>
    </source>
</evidence>
<feature type="compositionally biased region" description="Low complexity" evidence="1">
    <location>
        <begin position="995"/>
        <end position="1025"/>
    </location>
</feature>
<feature type="region of interest" description="Disordered" evidence="1">
    <location>
        <begin position="690"/>
        <end position="743"/>
    </location>
</feature>
<dbReference type="InterPro" id="IPR009604">
    <property type="entry name" value="LsmAD_domain"/>
</dbReference>
<feature type="region of interest" description="Disordered" evidence="1">
    <location>
        <begin position="529"/>
        <end position="649"/>
    </location>
</feature>
<feature type="compositionally biased region" description="Polar residues" evidence="1">
    <location>
        <begin position="454"/>
        <end position="463"/>
    </location>
</feature>
<accession>A0A6G1H4P2</accession>
<dbReference type="Pfam" id="PF06741">
    <property type="entry name" value="LsmAD"/>
    <property type="match status" value="1"/>
</dbReference>
<protein>
    <recommendedName>
        <fullName evidence="2">LsmAD domain-containing protein</fullName>
    </recommendedName>
</protein>
<dbReference type="SMART" id="SM01272">
    <property type="entry name" value="LsmAD"/>
    <property type="match status" value="1"/>
</dbReference>
<feature type="compositionally biased region" description="Polar residues" evidence="1">
    <location>
        <begin position="720"/>
        <end position="730"/>
    </location>
</feature>
<feature type="compositionally biased region" description="Low complexity" evidence="1">
    <location>
        <begin position="690"/>
        <end position="718"/>
    </location>
</feature>
<evidence type="ECO:0000256" key="1">
    <source>
        <dbReference type="SAM" id="MobiDB-lite"/>
    </source>
</evidence>
<name>A0A6G1H4P2_9PEZI</name>
<organism evidence="3 4">
    <name type="scientific">Aulographum hederae CBS 113979</name>
    <dbReference type="NCBI Taxonomy" id="1176131"/>
    <lineage>
        <taxon>Eukaryota</taxon>
        <taxon>Fungi</taxon>
        <taxon>Dikarya</taxon>
        <taxon>Ascomycota</taxon>
        <taxon>Pezizomycotina</taxon>
        <taxon>Dothideomycetes</taxon>
        <taxon>Pleosporomycetidae</taxon>
        <taxon>Aulographales</taxon>
        <taxon>Aulographaceae</taxon>
    </lineage>
</organism>
<feature type="compositionally biased region" description="Low complexity" evidence="1">
    <location>
        <begin position="436"/>
        <end position="453"/>
    </location>
</feature>
<dbReference type="GO" id="GO:0003729">
    <property type="term" value="F:mRNA binding"/>
    <property type="evidence" value="ECO:0007669"/>
    <property type="project" value="TreeGrafter"/>
</dbReference>
<feature type="compositionally biased region" description="Polar residues" evidence="1">
    <location>
        <begin position="631"/>
        <end position="646"/>
    </location>
</feature>
<feature type="compositionally biased region" description="Polar residues" evidence="1">
    <location>
        <begin position="588"/>
        <end position="600"/>
    </location>
</feature>
<dbReference type="Pfam" id="PF14438">
    <property type="entry name" value="SM-ATX"/>
    <property type="match status" value="1"/>
</dbReference>
<reference evidence="3" key="1">
    <citation type="journal article" date="2020" name="Stud. Mycol.">
        <title>101 Dothideomycetes genomes: a test case for predicting lifestyles and emergence of pathogens.</title>
        <authorList>
            <person name="Haridas S."/>
            <person name="Albert R."/>
            <person name="Binder M."/>
            <person name="Bloem J."/>
            <person name="Labutti K."/>
            <person name="Salamov A."/>
            <person name="Andreopoulos B."/>
            <person name="Baker S."/>
            <person name="Barry K."/>
            <person name="Bills G."/>
            <person name="Bluhm B."/>
            <person name="Cannon C."/>
            <person name="Castanera R."/>
            <person name="Culley D."/>
            <person name="Daum C."/>
            <person name="Ezra D."/>
            <person name="Gonzalez J."/>
            <person name="Henrissat B."/>
            <person name="Kuo A."/>
            <person name="Liang C."/>
            <person name="Lipzen A."/>
            <person name="Lutzoni F."/>
            <person name="Magnuson J."/>
            <person name="Mondo S."/>
            <person name="Nolan M."/>
            <person name="Ohm R."/>
            <person name="Pangilinan J."/>
            <person name="Park H.-J."/>
            <person name="Ramirez L."/>
            <person name="Alfaro M."/>
            <person name="Sun H."/>
            <person name="Tritt A."/>
            <person name="Yoshinaga Y."/>
            <person name="Zwiers L.-H."/>
            <person name="Turgeon B."/>
            <person name="Goodwin S."/>
            <person name="Spatafora J."/>
            <person name="Crous P."/>
            <person name="Grigoriev I."/>
        </authorList>
    </citation>
    <scope>NUCLEOTIDE SEQUENCE</scope>
    <source>
        <strain evidence="3">CBS 113979</strain>
    </source>
</reference>
<feature type="compositionally biased region" description="Basic and acidic residues" evidence="1">
    <location>
        <begin position="317"/>
        <end position="330"/>
    </location>
</feature>
<sequence>MSNTPDSSTTYRTHTPNPPANAPGAAKKSQLKMSSGSKTQDAAARKQPTSPVEQGQRKPSVKNPSAWAQGNPITQRPSIPPTQNGVSSAPKSTNSLRPMAAWGKETSGLERHANDRMTFLLASCTGLPCSITLKNGDRFKGLFSASTLDTVPVSRYVLKMVKEVKQEDTSQANGVSNDDGDYIGAGENHVMTFEVQNVVDLEVNGVSTGKTLAKSQNGASSFRTDTDISGNQTMRERTLQKWEPGADTDVDLSLEGSGTGGWDQFATNERLTGLRSDYDENLYTTTINTSAPGYSQKAARAARLAREIEGSSAMNEHVAEERGGYKHLDDSGLDEEEKYSGVRRDFPPLSSGQPNKYTPPGRRPPTGQPSVPGVPYDPAIISSQIARPDSKLKTQSLETSKPADAIPTAKATPADAASTPIVTPSATAMPNANTGPPTHTASPTTATATAPSPQRNSGQGDNATETVEKDVLNSFKQFAATEKMRASALRQGKLRAEKDVKLNDLKKFAENFKLNSATPEDLIPILAKDKKKQDEIREKARKAAEDAEKTPPKPVPAPAPVEPKTSRTGSRAENGPVSPLAMNERVQHQQQRGRPSQGSYQPMGRGDRDRHGAHASIGNSMAGRNPLGPRLTQNMSGHRAHNQQQHPMPHELRIPPTGPALNGAGSPTSSISTKFNVQAMEFKPNAGAAPFNAPASAHTAGATGPTIPTQTPSPSIGINSRPQSRRQSTVPFFEGKKPMSPSQRLSIQTAFNPITRMTKEVNGDEKLTKLYANNHGIPEGFRTAPTWETTPENSEKTYHDLFTQPNANMNPGPPPQAAVSNGQMPHQHQLPFHLQGPQVVSQQHTPHQTPRHMPAQPHHGHGNQHHFDDHRMLFSASASSVQPSPRAMPQHMVYQPQPGQMFPQTMQGMPPNGYMVGPNGQPMSMRPMQGFMPGQPMGGHMMTNQPSNGPFMNVPVHGQPQMYSPGPGHVYPNQHAGLNGPYQAPNGYPSPRAPMMSHQGSQQGYQQGQMMFPQQQGHGPPMFGQAPPGGPMTPMRGPFPQPHHPQYNSSPHQQHHFPQQQHHQSRGTPSGSYAQPMMPQHSMQGAQGGPPGQMLADGGDEAK</sequence>
<proteinExistence type="predicted"/>
<dbReference type="Proteomes" id="UP000800041">
    <property type="component" value="Unassembled WGS sequence"/>
</dbReference>
<evidence type="ECO:0000313" key="3">
    <source>
        <dbReference type="EMBL" id="KAF1988034.1"/>
    </source>
</evidence>
<dbReference type="EMBL" id="ML977150">
    <property type="protein sequence ID" value="KAF1988034.1"/>
    <property type="molecule type" value="Genomic_DNA"/>
</dbReference>
<feature type="compositionally biased region" description="Polar residues" evidence="1">
    <location>
        <begin position="62"/>
        <end position="96"/>
    </location>
</feature>
<feature type="region of interest" description="Disordered" evidence="1">
    <location>
        <begin position="312"/>
        <end position="463"/>
    </location>
</feature>
<evidence type="ECO:0000313" key="4">
    <source>
        <dbReference type="Proteomes" id="UP000800041"/>
    </source>
</evidence>
<feature type="region of interest" description="Disordered" evidence="1">
    <location>
        <begin position="843"/>
        <end position="865"/>
    </location>
</feature>
<dbReference type="PANTHER" id="PTHR12854">
    <property type="entry name" value="ATAXIN 2-RELATED"/>
    <property type="match status" value="1"/>
</dbReference>
<dbReference type="InterPro" id="IPR025852">
    <property type="entry name" value="SM_dom_ATX"/>
</dbReference>
<dbReference type="AlphaFoldDB" id="A0A6G1H4P2"/>
<dbReference type="InterPro" id="IPR045117">
    <property type="entry name" value="ATXN2-like"/>
</dbReference>
<feature type="domain" description="LsmAD" evidence="2">
    <location>
        <begin position="272"/>
        <end position="345"/>
    </location>
</feature>
<gene>
    <name evidence="3" type="ORF">K402DRAFT_329278</name>
</gene>
<feature type="region of interest" description="Disordered" evidence="1">
    <location>
        <begin position="1"/>
        <end position="98"/>
    </location>
</feature>
<feature type="compositionally biased region" description="Polar residues" evidence="1">
    <location>
        <begin position="1"/>
        <end position="15"/>
    </location>
</feature>
<feature type="compositionally biased region" description="Pro residues" evidence="1">
    <location>
        <begin position="552"/>
        <end position="561"/>
    </location>
</feature>
<dbReference type="GO" id="GO:0034063">
    <property type="term" value="P:stress granule assembly"/>
    <property type="evidence" value="ECO:0007669"/>
    <property type="project" value="TreeGrafter"/>
</dbReference>
<dbReference type="OrthoDB" id="2275718at2759"/>